<proteinExistence type="predicted"/>
<dbReference type="Gene3D" id="1.10.10.10">
    <property type="entry name" value="Winged helix-like DNA-binding domain superfamily/Winged helix DNA-binding domain"/>
    <property type="match status" value="1"/>
</dbReference>
<evidence type="ECO:0000313" key="1">
    <source>
        <dbReference type="EMBL" id="MFC3885525.1"/>
    </source>
</evidence>
<dbReference type="InterPro" id="IPR036388">
    <property type="entry name" value="WH-like_DNA-bd_sf"/>
</dbReference>
<name>A0ABV8B823_9BACI</name>
<organism evidence="1 2">
    <name type="scientific">Bacillus songklensis</name>
    <dbReference type="NCBI Taxonomy" id="1069116"/>
    <lineage>
        <taxon>Bacteria</taxon>
        <taxon>Bacillati</taxon>
        <taxon>Bacillota</taxon>
        <taxon>Bacilli</taxon>
        <taxon>Bacillales</taxon>
        <taxon>Bacillaceae</taxon>
        <taxon>Bacillus</taxon>
    </lineage>
</organism>
<gene>
    <name evidence="1" type="ORF">ACFOU2_19430</name>
</gene>
<keyword evidence="2" id="KW-1185">Reference proteome</keyword>
<accession>A0ABV8B823</accession>
<evidence type="ECO:0000313" key="2">
    <source>
        <dbReference type="Proteomes" id="UP001595752"/>
    </source>
</evidence>
<sequence length="178" mass="20583">MDVDRAGVPNLEMSPLYEVIRQNEGYLQRHAFTAITPNGIKMCTREECEEMAVSCLPDTIVLYFSDRQHSLFYDGREEVLSVNHAEMLRYFLLYSTEETPVTKDQFYDLFQSGSQDGEVPKNTFIQAVGRLRRKLVQSGAPSSLIENKTFNGQTAYYFNRSIPFLIMHRSDDTFILNR</sequence>
<dbReference type="RefSeq" id="WP_377917940.1">
    <property type="nucleotide sequence ID" value="NZ_JBHRZT010000072.1"/>
</dbReference>
<dbReference type="EMBL" id="JBHRZT010000072">
    <property type="protein sequence ID" value="MFC3885525.1"/>
    <property type="molecule type" value="Genomic_DNA"/>
</dbReference>
<dbReference type="Proteomes" id="UP001595752">
    <property type="component" value="Unassembled WGS sequence"/>
</dbReference>
<protein>
    <recommendedName>
        <fullName evidence="3">OmpR/PhoB-type domain-containing protein</fullName>
    </recommendedName>
</protein>
<reference evidence="2" key="1">
    <citation type="journal article" date="2019" name="Int. J. Syst. Evol. Microbiol.">
        <title>The Global Catalogue of Microorganisms (GCM) 10K type strain sequencing project: providing services to taxonomists for standard genome sequencing and annotation.</title>
        <authorList>
            <consortium name="The Broad Institute Genomics Platform"/>
            <consortium name="The Broad Institute Genome Sequencing Center for Infectious Disease"/>
            <person name="Wu L."/>
            <person name="Ma J."/>
        </authorList>
    </citation>
    <scope>NUCLEOTIDE SEQUENCE [LARGE SCALE GENOMIC DNA]</scope>
    <source>
        <strain evidence="2">CCUG 61889</strain>
    </source>
</reference>
<evidence type="ECO:0008006" key="3">
    <source>
        <dbReference type="Google" id="ProtNLM"/>
    </source>
</evidence>
<comment type="caution">
    <text evidence="1">The sequence shown here is derived from an EMBL/GenBank/DDBJ whole genome shotgun (WGS) entry which is preliminary data.</text>
</comment>